<gene>
    <name evidence="1" type="ORF">HCR76_12125</name>
</gene>
<dbReference type="EMBL" id="CP061169">
    <property type="protein sequence ID" value="QPZ37572.1"/>
    <property type="molecule type" value="Genomic_DNA"/>
</dbReference>
<name>A0ABX6YFL9_9MICO</name>
<evidence type="ECO:0000313" key="2">
    <source>
        <dbReference type="Proteomes" id="UP000662814"/>
    </source>
</evidence>
<accession>A0ABX6YFL9</accession>
<keyword evidence="1" id="KW-0378">Hydrolase</keyword>
<dbReference type="Proteomes" id="UP000662814">
    <property type="component" value="Chromosome"/>
</dbReference>
<dbReference type="Gene3D" id="3.20.20.80">
    <property type="entry name" value="Glycosidases"/>
    <property type="match status" value="1"/>
</dbReference>
<organism evidence="1 2">
    <name type="scientific">Paramicrobacterium chengjingii</name>
    <dbReference type="NCBI Taxonomy" id="2769067"/>
    <lineage>
        <taxon>Bacteria</taxon>
        <taxon>Bacillati</taxon>
        <taxon>Actinomycetota</taxon>
        <taxon>Actinomycetes</taxon>
        <taxon>Micrococcales</taxon>
        <taxon>Microbacteriaceae</taxon>
        <taxon>Paramicrobacterium</taxon>
    </lineage>
</organism>
<dbReference type="InterPro" id="IPR017853">
    <property type="entry name" value="GH"/>
</dbReference>
<proteinExistence type="predicted"/>
<reference evidence="1 2" key="1">
    <citation type="submission" date="2020-12" db="EMBL/GenBank/DDBJ databases">
        <title>Microbacterium sp. HY060.</title>
        <authorList>
            <person name="Zhou J."/>
        </authorList>
    </citation>
    <scope>NUCLEOTIDE SEQUENCE [LARGE SCALE GENOMIC DNA]</scope>
    <source>
        <strain evidence="1 2">HY60</strain>
    </source>
</reference>
<evidence type="ECO:0000313" key="1">
    <source>
        <dbReference type="EMBL" id="QPZ37572.1"/>
    </source>
</evidence>
<protein>
    <submittedName>
        <fullName evidence="1">Glycosyl hydrolase</fullName>
    </submittedName>
</protein>
<keyword evidence="2" id="KW-1185">Reference proteome</keyword>
<dbReference type="GO" id="GO:0016787">
    <property type="term" value="F:hydrolase activity"/>
    <property type="evidence" value="ECO:0007669"/>
    <property type="project" value="UniProtKB-KW"/>
</dbReference>
<dbReference type="SUPFAM" id="SSF51445">
    <property type="entry name" value="(Trans)glycosidases"/>
    <property type="match status" value="1"/>
</dbReference>
<sequence>MTSDATQSTALRFGVNYTPTRGWMHSWLSFSPDDVRRDFEGIAQLGLDHVRIFPLWPVLQPNRTLIRQQALDDVRSVVDVGREFNLDVGVDVIQGHMSSFDFVPAWLYTWHDKNMFSHPDAVSGQVELVHRLGERLADADNFLGLTLGNEVNQFSDDPHPSPWRITQNEAGSWLTSLLDAAAKAAPNADHVHSEYDAVWYLDGHPFTPAHASRLGDMTTIHSWIFNGTARIYGGRSAASDRHAEYLIELSRAFQEGAQRPIWLQEVGAPSNCLSGDEIANFVEATVRSAARTENLWGVTWWCSHDVTRELADFPELEYSLGLITNDGRPKPEGLRYAEVAREFRRSSAMEIPRRETAIVIEVDAQGVPVNRTAMSPGGAIFDAWVDLCERGIDACFITSADAENLARRAARGITTLVRPDLSTTAVSRYSAVNTVV</sequence>
<dbReference type="RefSeq" id="WP_166990752.1">
    <property type="nucleotide sequence ID" value="NZ_CP061169.1"/>
</dbReference>